<reference evidence="1 2" key="1">
    <citation type="submission" date="2010-07" db="EMBL/GenBank/DDBJ databases">
        <authorList>
            <person name="Muzny D."/>
            <person name="Qin X."/>
            <person name="Deng J."/>
            <person name="Jiang H."/>
            <person name="Liu Y."/>
            <person name="Qu J."/>
            <person name="Song X.-Z."/>
            <person name="Zhang L."/>
            <person name="Thornton R."/>
            <person name="Coyle M."/>
            <person name="Francisco L."/>
            <person name="Jackson L."/>
            <person name="Javaid M."/>
            <person name="Korchina V."/>
            <person name="Kovar C."/>
            <person name="Mata R."/>
            <person name="Mathew T."/>
            <person name="Ngo R."/>
            <person name="Nguyen L."/>
            <person name="Nguyen N."/>
            <person name="Okwuonu G."/>
            <person name="Ongeri F."/>
            <person name="Pham C."/>
            <person name="Simmons D."/>
            <person name="Wilczek-Boney K."/>
            <person name="Hale W."/>
            <person name="Jakkamsetti A."/>
            <person name="Pham P."/>
            <person name="Ruth R."/>
            <person name="San Lucas F."/>
            <person name="Warren J."/>
            <person name="Zhang J."/>
            <person name="Zhao Z."/>
            <person name="Zhou C."/>
            <person name="Zhu D."/>
            <person name="Lee S."/>
            <person name="Bess C."/>
            <person name="Blankenburg K."/>
            <person name="Forbes L."/>
            <person name="Fu Q."/>
            <person name="Gubbala S."/>
            <person name="Hirani K."/>
            <person name="Jayaseelan J.C."/>
            <person name="Lara F."/>
            <person name="Munidasa M."/>
            <person name="Palculict T."/>
            <person name="Patil S."/>
            <person name="Pu L.-L."/>
            <person name="Saada N."/>
            <person name="Tang L."/>
            <person name="Weissenberger G."/>
            <person name="Zhu Y."/>
            <person name="Hemphill L."/>
            <person name="Shang Y."/>
            <person name="Youmans B."/>
            <person name="Ayvaz T."/>
            <person name="Ross M."/>
            <person name="Santibanez J."/>
            <person name="Aqrawi P."/>
            <person name="Gross S."/>
            <person name="Joshi V."/>
            <person name="Fowler G."/>
            <person name="Nazareth L."/>
            <person name="Reid J."/>
            <person name="Worley K."/>
            <person name="Petrosino J."/>
            <person name="Highlander S."/>
            <person name="Gibbs R."/>
        </authorList>
    </citation>
    <scope>NUCLEOTIDE SEQUENCE [LARGE SCALE GENOMIC DNA]</scope>
    <source>
        <strain evidence="1 2">ATCC 6249</strain>
    </source>
</reference>
<evidence type="ECO:0000313" key="1">
    <source>
        <dbReference type="EMBL" id="EFM32136.1"/>
    </source>
</evidence>
<evidence type="ECO:0000313" key="2">
    <source>
        <dbReference type="Proteomes" id="UP000003823"/>
    </source>
</evidence>
<proteinExistence type="predicted"/>
<accession>E0PPF1</accession>
<gene>
    <name evidence="1" type="ORF">HMPREF8571_0418</name>
</gene>
<dbReference type="EMBL" id="AEEN01000010">
    <property type="protein sequence ID" value="EFM32136.1"/>
    <property type="molecule type" value="Genomic_DNA"/>
</dbReference>
<dbReference type="Proteomes" id="UP000003823">
    <property type="component" value="Unassembled WGS sequence"/>
</dbReference>
<sequence>MIRKIKKHLKRMFNRRKFIPESRRQNCLLFWFRKAVRTSFKELKDQNKNEKNIDKDRKNVLQ</sequence>
<name>E0PPF1_STRMT</name>
<dbReference type="AlphaFoldDB" id="E0PPF1"/>
<comment type="caution">
    <text evidence="1">The sequence shown here is derived from an EMBL/GenBank/DDBJ whole genome shotgun (WGS) entry which is preliminary data.</text>
</comment>
<dbReference type="HOGENOM" id="CLU_2902400_0_0_9"/>
<protein>
    <submittedName>
        <fullName evidence="1">Uncharacterized protein</fullName>
    </submittedName>
</protein>
<organism evidence="1 2">
    <name type="scientific">Streptococcus mitis ATCC 6249</name>
    <dbReference type="NCBI Taxonomy" id="864567"/>
    <lineage>
        <taxon>Bacteria</taxon>
        <taxon>Bacillati</taxon>
        <taxon>Bacillota</taxon>
        <taxon>Bacilli</taxon>
        <taxon>Lactobacillales</taxon>
        <taxon>Streptococcaceae</taxon>
        <taxon>Streptococcus</taxon>
        <taxon>Streptococcus mitis group</taxon>
    </lineage>
</organism>